<dbReference type="PANTHER" id="PTHR23361:SF19">
    <property type="entry name" value="IPT_TIG DOMAIN-CONTAINING PROTEIN-RELATED"/>
    <property type="match status" value="1"/>
</dbReference>
<dbReference type="InterPro" id="IPR015915">
    <property type="entry name" value="Kelch-typ_b-propeller"/>
</dbReference>
<evidence type="ECO:0000313" key="4">
    <source>
        <dbReference type="EnsemblProtists" id="EKX48395"/>
    </source>
</evidence>
<feature type="domain" description="IPT/TIG" evidence="2">
    <location>
        <begin position="116"/>
        <end position="197"/>
    </location>
</feature>
<evidence type="ECO:0000259" key="2">
    <source>
        <dbReference type="Pfam" id="PF01833"/>
    </source>
</evidence>
<dbReference type="CDD" id="cd00603">
    <property type="entry name" value="IPT_PCSR"/>
    <property type="match status" value="3"/>
</dbReference>
<reference evidence="4" key="3">
    <citation type="submission" date="2015-06" db="UniProtKB">
        <authorList>
            <consortium name="EnsemblProtists"/>
        </authorList>
    </citation>
    <scope>IDENTIFICATION</scope>
</reference>
<dbReference type="InterPro" id="IPR002909">
    <property type="entry name" value="IPT_dom"/>
</dbReference>
<dbReference type="PANTHER" id="PTHR23361">
    <property type="entry name" value="MUCIN"/>
    <property type="match status" value="1"/>
</dbReference>
<dbReference type="EMBL" id="JH992986">
    <property type="protein sequence ID" value="EKX48395.1"/>
    <property type="molecule type" value="Genomic_DNA"/>
</dbReference>
<dbReference type="RefSeq" id="XP_005835375.1">
    <property type="nucleotide sequence ID" value="XM_005835318.1"/>
</dbReference>
<evidence type="ECO:0000313" key="3">
    <source>
        <dbReference type="EMBL" id="EKX48395.1"/>
    </source>
</evidence>
<accession>L1JJX5</accession>
<organism evidence="3">
    <name type="scientific">Guillardia theta (strain CCMP2712)</name>
    <name type="common">Cryptophyte</name>
    <dbReference type="NCBI Taxonomy" id="905079"/>
    <lineage>
        <taxon>Eukaryota</taxon>
        <taxon>Cryptophyceae</taxon>
        <taxon>Pyrenomonadales</taxon>
        <taxon>Geminigeraceae</taxon>
        <taxon>Guillardia</taxon>
    </lineage>
</organism>
<sequence>MCLRFSLCLLWLALSLTAALDNNTVVPANGPCAGGFTVTLHASDLGDGDFSQKARVGGTACDKTTWVSLTTIGCQIASYGGTGQDKSIVITILKFNLGVAQTLELPLPSKFSFDSPQIDAFAQYNGPTTGGFAVSFLGSNFARADWTPKASLGSTACEATRWRSESTIVCQNTPSTSESLPISLTMFMKETVSSTKYSYDRQKIMRLSPSNAVTIGSQEISIVGAGFGVYDVTPRARLQAKDTIDGKACLSSTWVSDSIVKCKVPEGSDAGVSISVTMDQKISTIFNVFTYNSPEVTAIAPINMPLTGRQITAFGKNFGFRNVQRSLRLGDTVCMSFLWLSDSSVTCMSNPAYGDKVDVILTVAKNLAVLPASLTYDAPYIENMMRSNGPASGQTTVTFRGENFGAYQLTPRTDWVSQSEIRCRLAPVTYDGIYFRGESNKFDILVGTKLKEVPNGFTYDQTCIGPCVGSLACPSSSNGQATGCDGSTSGDMRHSFNSVRVKSDGFAGTSVLRIHGNFTVSGREVKVGNTTHYTIVRPTEQIYNNDVEIKFGGIFPCEILLPAVGDSSSVQQYVDCVMPPGVGYDHRIQVKIRNATYKALVDGCTASMKLFGQGTFLGQPWGNCYMPTVSETCWPANDKLTLKLASPTISKLTPGHAPNVQNASVLITIEGSNFGGAAREMYRTSCATSTERACLLLNYNGAILFNKTCPSVNLLALNALTGAQVKSEVEGRKLALCSTEQAITFKCVYAFAEAYTTCINRCSLASMGCGRNCPDDKLICEALPFGGSQTMTLVVGGMSSNGFSFSYEKPQVWSVFPPELLAGSSSLLTVVGLNFGVDLNANYAGRQVSAEGVLTVPYDSQLVPLNASSIDWWKYAQFQMCFSLITDATIAEMSQLQAAGTVSADMLTSFRKCDGGIVLSNIIVNGVRLQQMIVQSPSVSLPSGDVRVPVDAIMQAVGLRSQVSTSNSTITFRAACRDFSPAMGKDVIFFTQGAVGTFFPPRNYFAAVSYPDGTIKLATGRTQSIAETKNIYSSTFDGINGWYEFAWQDAAPWFSERSNISMTIFKDILVVLGGYSNAKNTFFNDVWIYAADTNIRDIFVTATTPQPKLAKGETFSGFWISVTSSAPWSARSNAQAVEFQDKLWLIGGQGAAGWTADLWMTVDLKKWSLVDSNTVWKGRNNIFALVYRSKLWVVGSVQAQFYNTFSSPDGVNWEIVPDSCALTMVFRLRKTRQVMTPRQVDVQAAVAYRDYMMLFTLGCHDYTAGQHEKPTACSSTQEGPQLENRIFYSTDGVVWRLAYRPFTLNSFLVPEFHLYEWYGFAVLVHHDTLYIIAGQQHQAYRDSNYNLILSSQKLIQYREIYMNDIWLSKGLVPLQKICGSKSDLTPAAILNRLQSPQYQPCANQLDIFASVEK</sequence>
<feature type="domain" description="IPT/TIG" evidence="2">
    <location>
        <begin position="294"/>
        <end position="376"/>
    </location>
</feature>
<proteinExistence type="predicted"/>
<keyword evidence="1" id="KW-0732">Signal</keyword>
<gene>
    <name evidence="3" type="ORF">GUITHDRAFT_106002</name>
</gene>
<keyword evidence="5" id="KW-1185">Reference proteome</keyword>
<dbReference type="HOGENOM" id="CLU_253550_0_0_1"/>
<reference evidence="5" key="2">
    <citation type="submission" date="2012-11" db="EMBL/GenBank/DDBJ databases">
        <authorList>
            <person name="Kuo A."/>
            <person name="Curtis B.A."/>
            <person name="Tanifuji G."/>
            <person name="Burki F."/>
            <person name="Gruber A."/>
            <person name="Irimia M."/>
            <person name="Maruyama S."/>
            <person name="Arias M.C."/>
            <person name="Ball S.G."/>
            <person name="Gile G.H."/>
            <person name="Hirakawa Y."/>
            <person name="Hopkins J.F."/>
            <person name="Rensing S.A."/>
            <person name="Schmutz J."/>
            <person name="Symeonidi A."/>
            <person name="Elias M."/>
            <person name="Eveleigh R.J."/>
            <person name="Herman E.K."/>
            <person name="Klute M.J."/>
            <person name="Nakayama T."/>
            <person name="Obornik M."/>
            <person name="Reyes-Prieto A."/>
            <person name="Armbrust E.V."/>
            <person name="Aves S.J."/>
            <person name="Beiko R.G."/>
            <person name="Coutinho P."/>
            <person name="Dacks J.B."/>
            <person name="Durnford D.G."/>
            <person name="Fast N.M."/>
            <person name="Green B.R."/>
            <person name="Grisdale C."/>
            <person name="Hempe F."/>
            <person name="Henrissat B."/>
            <person name="Hoppner M.P."/>
            <person name="Ishida K.-I."/>
            <person name="Kim E."/>
            <person name="Koreny L."/>
            <person name="Kroth P.G."/>
            <person name="Liu Y."/>
            <person name="Malik S.-B."/>
            <person name="Maier U.G."/>
            <person name="McRose D."/>
            <person name="Mock T."/>
            <person name="Neilson J.A."/>
            <person name="Onodera N.T."/>
            <person name="Poole A.M."/>
            <person name="Pritham E.J."/>
            <person name="Richards T.A."/>
            <person name="Rocap G."/>
            <person name="Roy S.W."/>
            <person name="Sarai C."/>
            <person name="Schaack S."/>
            <person name="Shirato S."/>
            <person name="Slamovits C.H."/>
            <person name="Spencer D.F."/>
            <person name="Suzuki S."/>
            <person name="Worden A.Z."/>
            <person name="Zauner S."/>
            <person name="Barry K."/>
            <person name="Bell C."/>
            <person name="Bharti A.K."/>
            <person name="Crow J.A."/>
            <person name="Grimwood J."/>
            <person name="Kramer R."/>
            <person name="Lindquist E."/>
            <person name="Lucas S."/>
            <person name="Salamov A."/>
            <person name="McFadden G.I."/>
            <person name="Lane C.E."/>
            <person name="Keeling P.J."/>
            <person name="Gray M.W."/>
            <person name="Grigoriev I.V."/>
            <person name="Archibald J.M."/>
        </authorList>
    </citation>
    <scope>NUCLEOTIDE SEQUENCE</scope>
    <source>
        <strain evidence="5">CCMP2712</strain>
    </source>
</reference>
<feature type="domain" description="IPT/TIG" evidence="2">
    <location>
        <begin position="204"/>
        <end position="291"/>
    </location>
</feature>
<dbReference type="EnsemblProtists" id="EKX48395">
    <property type="protein sequence ID" value="EKX48395"/>
    <property type="gene ID" value="GUITHDRAFT_106002"/>
</dbReference>
<name>L1JJX5_GUITC</name>
<dbReference type="PaxDb" id="55529-EKX48395"/>
<dbReference type="Pfam" id="PF01833">
    <property type="entry name" value="TIG"/>
    <property type="match status" value="4"/>
</dbReference>
<feature type="domain" description="IPT/TIG" evidence="2">
    <location>
        <begin position="24"/>
        <end position="82"/>
    </location>
</feature>
<feature type="chain" id="PRO_5008771555" description="IPT/TIG domain-containing protein" evidence="1">
    <location>
        <begin position="20"/>
        <end position="1413"/>
    </location>
</feature>
<reference evidence="3 5" key="1">
    <citation type="journal article" date="2012" name="Nature">
        <title>Algal genomes reveal evolutionary mosaicism and the fate of nucleomorphs.</title>
        <authorList>
            <consortium name="DOE Joint Genome Institute"/>
            <person name="Curtis B.A."/>
            <person name="Tanifuji G."/>
            <person name="Burki F."/>
            <person name="Gruber A."/>
            <person name="Irimia M."/>
            <person name="Maruyama S."/>
            <person name="Arias M.C."/>
            <person name="Ball S.G."/>
            <person name="Gile G.H."/>
            <person name="Hirakawa Y."/>
            <person name="Hopkins J.F."/>
            <person name="Kuo A."/>
            <person name="Rensing S.A."/>
            <person name="Schmutz J."/>
            <person name="Symeonidi A."/>
            <person name="Elias M."/>
            <person name="Eveleigh R.J."/>
            <person name="Herman E.K."/>
            <person name="Klute M.J."/>
            <person name="Nakayama T."/>
            <person name="Obornik M."/>
            <person name="Reyes-Prieto A."/>
            <person name="Armbrust E.V."/>
            <person name="Aves S.J."/>
            <person name="Beiko R.G."/>
            <person name="Coutinho P."/>
            <person name="Dacks J.B."/>
            <person name="Durnford D.G."/>
            <person name="Fast N.M."/>
            <person name="Green B.R."/>
            <person name="Grisdale C.J."/>
            <person name="Hempel F."/>
            <person name="Henrissat B."/>
            <person name="Hoppner M.P."/>
            <person name="Ishida K."/>
            <person name="Kim E."/>
            <person name="Koreny L."/>
            <person name="Kroth P.G."/>
            <person name="Liu Y."/>
            <person name="Malik S.B."/>
            <person name="Maier U.G."/>
            <person name="McRose D."/>
            <person name="Mock T."/>
            <person name="Neilson J.A."/>
            <person name="Onodera N.T."/>
            <person name="Poole A.M."/>
            <person name="Pritham E.J."/>
            <person name="Richards T.A."/>
            <person name="Rocap G."/>
            <person name="Roy S.W."/>
            <person name="Sarai C."/>
            <person name="Schaack S."/>
            <person name="Shirato S."/>
            <person name="Slamovits C.H."/>
            <person name="Spencer D.F."/>
            <person name="Suzuki S."/>
            <person name="Worden A.Z."/>
            <person name="Zauner S."/>
            <person name="Barry K."/>
            <person name="Bell C."/>
            <person name="Bharti A.K."/>
            <person name="Crow J.A."/>
            <person name="Grimwood J."/>
            <person name="Kramer R."/>
            <person name="Lindquist E."/>
            <person name="Lucas S."/>
            <person name="Salamov A."/>
            <person name="McFadden G.I."/>
            <person name="Lane C.E."/>
            <person name="Keeling P.J."/>
            <person name="Gray M.W."/>
            <person name="Grigoriev I.V."/>
            <person name="Archibald J.M."/>
        </authorList>
    </citation>
    <scope>NUCLEOTIDE SEQUENCE</scope>
    <source>
        <strain evidence="3 5">CCMP2712</strain>
    </source>
</reference>
<dbReference type="Gene3D" id="2.120.10.80">
    <property type="entry name" value="Kelch-type beta propeller"/>
    <property type="match status" value="1"/>
</dbReference>
<dbReference type="Proteomes" id="UP000011087">
    <property type="component" value="Unassembled WGS sequence"/>
</dbReference>
<dbReference type="SUPFAM" id="SSF117281">
    <property type="entry name" value="Kelch motif"/>
    <property type="match status" value="1"/>
</dbReference>
<dbReference type="STRING" id="905079.L1JJX5"/>
<dbReference type="OrthoDB" id="125363at2759"/>
<protein>
    <recommendedName>
        <fullName evidence="2">IPT/TIG domain-containing protein</fullName>
    </recommendedName>
</protein>
<evidence type="ECO:0000256" key="1">
    <source>
        <dbReference type="SAM" id="SignalP"/>
    </source>
</evidence>
<dbReference type="InterPro" id="IPR013783">
    <property type="entry name" value="Ig-like_fold"/>
</dbReference>
<dbReference type="KEGG" id="gtt:GUITHDRAFT_106002"/>
<feature type="signal peptide" evidence="1">
    <location>
        <begin position="1"/>
        <end position="19"/>
    </location>
</feature>
<dbReference type="InterPro" id="IPR014756">
    <property type="entry name" value="Ig_E-set"/>
</dbReference>
<dbReference type="Gene3D" id="2.60.40.10">
    <property type="entry name" value="Immunoglobulins"/>
    <property type="match status" value="4"/>
</dbReference>
<dbReference type="SUPFAM" id="SSF81296">
    <property type="entry name" value="E set domains"/>
    <property type="match status" value="2"/>
</dbReference>
<dbReference type="GeneID" id="17305016"/>
<evidence type="ECO:0000313" key="5">
    <source>
        <dbReference type="Proteomes" id="UP000011087"/>
    </source>
</evidence>